<dbReference type="Pfam" id="PF22456">
    <property type="entry name" value="PqqF-like_C_4"/>
    <property type="match status" value="1"/>
</dbReference>
<dbReference type="AlphaFoldDB" id="A0A0D1Z3B5"/>
<evidence type="ECO:0000259" key="8">
    <source>
        <dbReference type="Pfam" id="PF00675"/>
    </source>
</evidence>
<dbReference type="VEuPathDB" id="FungiDB:PV09_02272"/>
<evidence type="ECO:0000259" key="9">
    <source>
        <dbReference type="Pfam" id="PF05193"/>
    </source>
</evidence>
<dbReference type="PANTHER" id="PTHR43690:SF18">
    <property type="entry name" value="INSULIN-DEGRADING ENZYME-RELATED"/>
    <property type="match status" value="1"/>
</dbReference>
<dbReference type="PANTHER" id="PTHR43690">
    <property type="entry name" value="NARDILYSIN"/>
    <property type="match status" value="1"/>
</dbReference>
<keyword evidence="4" id="KW-0378">Hydrolase</keyword>
<reference evidence="12 13" key="1">
    <citation type="submission" date="2015-01" db="EMBL/GenBank/DDBJ databases">
        <title>The Genome Sequence of Ochroconis gallopava CBS43764.</title>
        <authorList>
            <consortium name="The Broad Institute Genomics Platform"/>
            <person name="Cuomo C."/>
            <person name="de Hoog S."/>
            <person name="Gorbushina A."/>
            <person name="Stielow B."/>
            <person name="Teixiera M."/>
            <person name="Abouelleil A."/>
            <person name="Chapman S.B."/>
            <person name="Priest M."/>
            <person name="Young S.K."/>
            <person name="Wortman J."/>
            <person name="Nusbaum C."/>
            <person name="Birren B."/>
        </authorList>
    </citation>
    <scope>NUCLEOTIDE SEQUENCE [LARGE SCALE GENOMIC DNA]</scope>
    <source>
        <strain evidence="12 13">CBS 43764</strain>
    </source>
</reference>
<evidence type="ECO:0000256" key="6">
    <source>
        <dbReference type="ARBA" id="ARBA00023049"/>
    </source>
</evidence>
<evidence type="ECO:0000256" key="2">
    <source>
        <dbReference type="ARBA" id="ARBA00022670"/>
    </source>
</evidence>
<dbReference type="STRING" id="253628.A0A0D1Z3B5"/>
<evidence type="ECO:0000256" key="5">
    <source>
        <dbReference type="ARBA" id="ARBA00022833"/>
    </source>
</evidence>
<proteinExistence type="inferred from homology"/>
<dbReference type="RefSeq" id="XP_016217301.1">
    <property type="nucleotide sequence ID" value="XM_016355285.1"/>
</dbReference>
<dbReference type="FunFam" id="3.30.830.10:FF:000004">
    <property type="entry name" value="Putative insulin-degrading enzyme"/>
    <property type="match status" value="1"/>
</dbReference>
<dbReference type="MEROPS" id="M16.008"/>
<feature type="compositionally biased region" description="Polar residues" evidence="7">
    <location>
        <begin position="241"/>
        <end position="252"/>
    </location>
</feature>
<dbReference type="Proteomes" id="UP000053259">
    <property type="component" value="Unassembled WGS sequence"/>
</dbReference>
<evidence type="ECO:0000259" key="10">
    <source>
        <dbReference type="Pfam" id="PF16187"/>
    </source>
</evidence>
<feature type="domain" description="Peptidase M16 C-terminal" evidence="9">
    <location>
        <begin position="336"/>
        <end position="515"/>
    </location>
</feature>
<dbReference type="InterPro" id="IPR032632">
    <property type="entry name" value="Peptidase_M16_M"/>
</dbReference>
<dbReference type="Gene3D" id="3.30.830.10">
    <property type="entry name" value="Metalloenzyme, LuxS/M16 peptidase-like"/>
    <property type="match status" value="4"/>
</dbReference>
<dbReference type="Pfam" id="PF00675">
    <property type="entry name" value="Peptidase_M16"/>
    <property type="match status" value="1"/>
</dbReference>
<feature type="domain" description="Coenzyme PQQ synthesis protein F-like C-terminal lobe" evidence="11">
    <location>
        <begin position="916"/>
        <end position="1013"/>
    </location>
</feature>
<evidence type="ECO:0000256" key="7">
    <source>
        <dbReference type="SAM" id="MobiDB-lite"/>
    </source>
</evidence>
<dbReference type="GO" id="GO:0043171">
    <property type="term" value="P:peptide catabolic process"/>
    <property type="evidence" value="ECO:0007669"/>
    <property type="project" value="TreeGrafter"/>
</dbReference>
<keyword evidence="3" id="KW-0479">Metal-binding</keyword>
<accession>A0A0D1Z3B5</accession>
<keyword evidence="5" id="KW-0862">Zinc</keyword>
<keyword evidence="13" id="KW-1185">Reference proteome</keyword>
<dbReference type="InterPro" id="IPR011249">
    <property type="entry name" value="Metalloenz_LuxS/M16"/>
</dbReference>
<feature type="compositionally biased region" description="Low complexity" evidence="7">
    <location>
        <begin position="230"/>
        <end position="240"/>
    </location>
</feature>
<evidence type="ECO:0000313" key="13">
    <source>
        <dbReference type="Proteomes" id="UP000053259"/>
    </source>
</evidence>
<feature type="domain" description="Peptidase M16 middle/third" evidence="10">
    <location>
        <begin position="521"/>
        <end position="810"/>
    </location>
</feature>
<dbReference type="InterPro" id="IPR011765">
    <property type="entry name" value="Pept_M16_N"/>
</dbReference>
<dbReference type="GO" id="GO:0005829">
    <property type="term" value="C:cytosol"/>
    <property type="evidence" value="ECO:0007669"/>
    <property type="project" value="TreeGrafter"/>
</dbReference>
<evidence type="ECO:0000256" key="1">
    <source>
        <dbReference type="ARBA" id="ARBA00007261"/>
    </source>
</evidence>
<dbReference type="OrthoDB" id="952271at2759"/>
<dbReference type="FunCoup" id="A0A0D1Z3B5">
    <property type="interactions" value="992"/>
</dbReference>
<name>A0A0D1Z3B5_9PEZI</name>
<dbReference type="GO" id="GO:0051603">
    <property type="term" value="P:proteolysis involved in protein catabolic process"/>
    <property type="evidence" value="ECO:0007669"/>
    <property type="project" value="TreeGrafter"/>
</dbReference>
<protein>
    <recommendedName>
        <fullName evidence="14">Peptidase M16 N-terminal domain-containing protein</fullName>
    </recommendedName>
</protein>
<evidence type="ECO:0000259" key="11">
    <source>
        <dbReference type="Pfam" id="PF22456"/>
    </source>
</evidence>
<dbReference type="SUPFAM" id="SSF63411">
    <property type="entry name" value="LuxS/MPP-like metallohydrolase"/>
    <property type="match status" value="4"/>
</dbReference>
<evidence type="ECO:0000256" key="4">
    <source>
        <dbReference type="ARBA" id="ARBA00022801"/>
    </source>
</evidence>
<feature type="region of interest" description="Disordered" evidence="7">
    <location>
        <begin position="229"/>
        <end position="252"/>
    </location>
</feature>
<dbReference type="Pfam" id="PF05193">
    <property type="entry name" value="Peptidase_M16_C"/>
    <property type="match status" value="1"/>
</dbReference>
<dbReference type="GO" id="GO:0046872">
    <property type="term" value="F:metal ion binding"/>
    <property type="evidence" value="ECO:0007669"/>
    <property type="project" value="UniProtKB-KW"/>
</dbReference>
<dbReference type="InterPro" id="IPR050626">
    <property type="entry name" value="Peptidase_M16"/>
</dbReference>
<keyword evidence="2" id="KW-0645">Protease</keyword>
<sequence length="1208" mass="137837">MITRRGLRAGCGRDRDIIGRLGYSTKHTVKFGRLENLCSRVVQTLDFPPRASKRRLFNPTWRSRQSSEAVTPASSASTSRLLRYHTNLLTRSTFTTTGRISRSDIDMSGSSEPLNSLGMPVERVADTMEKPLLDNRAYRVIRLQNQLEALLIHDPDTDKASASLDVNVGSFSDADDMPGMAHAVEHLLFMGTEKYPAENAYNQYLTAHSGYSNAYTASTSTNYYFEVAASNSPSPSRTSSQINLSSQPTSKTDSPLYGALDRFAQFFIKPLFLEDTVDRELRAVDSENKKNLQSDTWRLHQLNKSLSNPKHPYCHFSTGNYKTLHDEPLARGVKIRDEFIKFYEKHYSANRMKLVVLGRESLNELEHWVEELFSDVKNKDLPQNRWDNVQPLTEQELGMQIFAKPVFHMRTLDLYFPYPDEEMLYDSQPGRYLSHLIGHEGPGSILAFIKGRGWANGLGAGVSPLCPGSAFFSISIRLTEDGLKHYEEVVETVFQYISVLKDKPPQEWIFEEMKQMSEVNFKFRQKSPASKTTSALANVMQRPLPRDHLLSGLSLLRKFHPQGILRGLSHLRPENFRLMLVSQEFPGDWDQKEKWYGTEYKCVKMSDDLMNRLRKAASASPGNRPPGLHLPVRNEFIPSRLEVERKDVSEPAKVPKLIRNDDRVRTWYKKDDQFWVPKANLKLLLRSPLVITTPRSAGLTQLYQALVKDALVEYAYAAEIAGLEYEVTSTSSGLHITLSGYNDKMAVLLEKVLVQMRDLEVNPERFRIVKERLIRGHKNAELQQPYHQVGVYTRWLTIEQVWITEQLLAELPDIAEEDVRAFFPQILRQLHIEVLAHGNLYREDALRFTEVVENTLRPRKLPLDQWPVKRSMIFPPGCNYIYKRELKDPANVNHCIEYLLYVGNSQDRHLRAKVLLLGQIADEPCFDQLRTKEQLGYVVFSGATVHNTWLGYHVLVQSERTPEYLETRIESFLNGLGNIIRKMPDDKFEKLKNSLINKRLERLKNLSSECNRFSTHILNEGYDFEQADHDAAHLEPLTKEDIIKFFERFICPNSERRAKLSVHLLAQNTASSIIENISSEEDKNTILTKALSKIFAAHNISTDSEKLATRLRGRRLSLSDSAPISEAAATYLTMDASLPADKAREIVQQGLVALGGSIERKGENYKATTSRAPVIIEDVHAWKAGLKVDVAAQPVRPLSDFEDIEPKL</sequence>
<dbReference type="InterPro" id="IPR054734">
    <property type="entry name" value="PqqF-like_C_4"/>
</dbReference>
<dbReference type="HOGENOM" id="CLU_004639_1_2_1"/>
<dbReference type="EMBL" id="KN847533">
    <property type="protein sequence ID" value="KIW07432.1"/>
    <property type="molecule type" value="Genomic_DNA"/>
</dbReference>
<dbReference type="FunFam" id="3.30.830.10:FF:000003">
    <property type="entry name" value="Insulin-degrading enzyme"/>
    <property type="match status" value="1"/>
</dbReference>
<dbReference type="InParanoid" id="A0A0D1Z3B5"/>
<gene>
    <name evidence="12" type="ORF">PV09_02272</name>
</gene>
<comment type="similarity">
    <text evidence="1">Belongs to the peptidase M16 family.</text>
</comment>
<dbReference type="GO" id="GO:0004222">
    <property type="term" value="F:metalloendopeptidase activity"/>
    <property type="evidence" value="ECO:0007669"/>
    <property type="project" value="TreeGrafter"/>
</dbReference>
<dbReference type="GeneID" id="27310245"/>
<keyword evidence="6" id="KW-0482">Metalloprotease</keyword>
<dbReference type="Pfam" id="PF16187">
    <property type="entry name" value="Peptidase_M16_M"/>
    <property type="match status" value="1"/>
</dbReference>
<dbReference type="GO" id="GO:0005739">
    <property type="term" value="C:mitochondrion"/>
    <property type="evidence" value="ECO:0007669"/>
    <property type="project" value="TreeGrafter"/>
</dbReference>
<evidence type="ECO:0000313" key="12">
    <source>
        <dbReference type="EMBL" id="KIW07432.1"/>
    </source>
</evidence>
<evidence type="ECO:0000256" key="3">
    <source>
        <dbReference type="ARBA" id="ARBA00022723"/>
    </source>
</evidence>
<evidence type="ECO:0008006" key="14">
    <source>
        <dbReference type="Google" id="ProtNLM"/>
    </source>
</evidence>
<dbReference type="InterPro" id="IPR007863">
    <property type="entry name" value="Peptidase_M16_C"/>
</dbReference>
<organism evidence="12 13">
    <name type="scientific">Verruconis gallopava</name>
    <dbReference type="NCBI Taxonomy" id="253628"/>
    <lineage>
        <taxon>Eukaryota</taxon>
        <taxon>Fungi</taxon>
        <taxon>Dikarya</taxon>
        <taxon>Ascomycota</taxon>
        <taxon>Pezizomycotina</taxon>
        <taxon>Dothideomycetes</taxon>
        <taxon>Pleosporomycetidae</taxon>
        <taxon>Venturiales</taxon>
        <taxon>Sympoventuriaceae</taxon>
        <taxon>Verruconis</taxon>
    </lineage>
</organism>
<dbReference type="FunFam" id="3.30.830.10:FF:000005">
    <property type="entry name" value="nardilysin isoform X1"/>
    <property type="match status" value="1"/>
</dbReference>
<feature type="domain" description="Peptidase M16 N-terminal" evidence="8">
    <location>
        <begin position="150"/>
        <end position="310"/>
    </location>
</feature>